<dbReference type="EMBL" id="PVTF01000008">
    <property type="protein sequence ID" value="PRY38941.1"/>
    <property type="molecule type" value="Genomic_DNA"/>
</dbReference>
<evidence type="ECO:0000313" key="1">
    <source>
        <dbReference type="EMBL" id="PRY38941.1"/>
    </source>
</evidence>
<dbReference type="Proteomes" id="UP000239494">
    <property type="component" value="Unassembled WGS sequence"/>
</dbReference>
<organism evidence="1 2">
    <name type="scientific">Umezawaea tangerina</name>
    <dbReference type="NCBI Taxonomy" id="84725"/>
    <lineage>
        <taxon>Bacteria</taxon>
        <taxon>Bacillati</taxon>
        <taxon>Actinomycetota</taxon>
        <taxon>Actinomycetes</taxon>
        <taxon>Pseudonocardiales</taxon>
        <taxon>Pseudonocardiaceae</taxon>
        <taxon>Umezawaea</taxon>
    </lineage>
</organism>
<protein>
    <submittedName>
        <fullName evidence="1">Uncharacterized protein</fullName>
    </submittedName>
</protein>
<dbReference type="AlphaFoldDB" id="A0A2T0SZU9"/>
<proteinExistence type="predicted"/>
<name>A0A2T0SZU9_9PSEU</name>
<gene>
    <name evidence="1" type="ORF">CLV43_108341</name>
</gene>
<accession>A0A2T0SZU9</accession>
<comment type="caution">
    <text evidence="1">The sequence shown here is derived from an EMBL/GenBank/DDBJ whole genome shotgun (WGS) entry which is preliminary data.</text>
</comment>
<keyword evidence="2" id="KW-1185">Reference proteome</keyword>
<evidence type="ECO:0000313" key="2">
    <source>
        <dbReference type="Proteomes" id="UP000239494"/>
    </source>
</evidence>
<sequence length="46" mass="5011">MFRQFAELAEHPSDLAAVRAIEPATLDLAEWIRSTGWTAPANVAVS</sequence>
<reference evidence="1 2" key="1">
    <citation type="submission" date="2018-03" db="EMBL/GenBank/DDBJ databases">
        <title>Genomic Encyclopedia of Archaeal and Bacterial Type Strains, Phase II (KMG-II): from individual species to whole genera.</title>
        <authorList>
            <person name="Goeker M."/>
        </authorList>
    </citation>
    <scope>NUCLEOTIDE SEQUENCE [LARGE SCALE GENOMIC DNA]</scope>
    <source>
        <strain evidence="1 2">DSM 44720</strain>
    </source>
</reference>